<evidence type="ECO:0000256" key="1">
    <source>
        <dbReference type="SAM" id="Coils"/>
    </source>
</evidence>
<proteinExistence type="predicted"/>
<feature type="compositionally biased region" description="Basic residues" evidence="2">
    <location>
        <begin position="29"/>
        <end position="43"/>
    </location>
</feature>
<comment type="caution">
    <text evidence="4">The sequence shown here is derived from an EMBL/GenBank/DDBJ whole genome shotgun (WGS) entry which is preliminary data.</text>
</comment>
<feature type="region of interest" description="Disordered" evidence="2">
    <location>
        <begin position="312"/>
        <end position="347"/>
    </location>
</feature>
<accession>A0ABQ5KLD4</accession>
<evidence type="ECO:0000259" key="3">
    <source>
        <dbReference type="Pfam" id="PF13892"/>
    </source>
</evidence>
<feature type="compositionally biased region" description="Basic and acidic residues" evidence="2">
    <location>
        <begin position="44"/>
        <end position="62"/>
    </location>
</feature>
<evidence type="ECO:0000313" key="4">
    <source>
        <dbReference type="EMBL" id="GKT32776.1"/>
    </source>
</evidence>
<feature type="compositionally biased region" description="Acidic residues" evidence="2">
    <location>
        <begin position="328"/>
        <end position="344"/>
    </location>
</feature>
<evidence type="ECO:0000313" key="5">
    <source>
        <dbReference type="Proteomes" id="UP001057375"/>
    </source>
</evidence>
<name>A0ABQ5KLD4_9EUKA</name>
<dbReference type="EMBL" id="BQXS01010051">
    <property type="protein sequence ID" value="GKT32776.1"/>
    <property type="molecule type" value="Genomic_DNA"/>
</dbReference>
<feature type="compositionally biased region" description="Basic and acidic residues" evidence="2">
    <location>
        <begin position="69"/>
        <end position="81"/>
    </location>
</feature>
<reference evidence="4" key="1">
    <citation type="submission" date="2022-03" db="EMBL/GenBank/DDBJ databases">
        <title>Draft genome sequence of Aduncisulcus paluster, a free-living microaerophilic Fornicata.</title>
        <authorList>
            <person name="Yuyama I."/>
            <person name="Kume K."/>
            <person name="Tamura T."/>
            <person name="Inagaki Y."/>
            <person name="Hashimoto T."/>
        </authorList>
    </citation>
    <scope>NUCLEOTIDE SEQUENCE</scope>
    <source>
        <strain evidence="4">NY0171</strain>
    </source>
</reference>
<feature type="region of interest" description="Disordered" evidence="2">
    <location>
        <begin position="20"/>
        <end position="81"/>
    </location>
</feature>
<dbReference type="Pfam" id="PF13892">
    <property type="entry name" value="DBINO"/>
    <property type="match status" value="1"/>
</dbReference>
<sequence length="434" mass="51079">MFAKYRTEFEEGKGPWSFLKQTSFIEKKEKKREKKKEKRKEKKREKEKEKGRERKREKRETSEKDEEESYGHSDDRNININKKAEGKINQLHSIKNTSNINIEKQTIPHSTTQTFPLSRNVIYPLISYLQTHDSQLVSYFRCDYHVLKEQERPPYIHADSVSSHVDSSSSSDEKELDAIFRHKSSLISDSIQVSLHHSKTYSDRLHIISHGIVSGIPAMWRKKVKTNAFKANYATHKAKRMFKESAAIWKKILREEKEKEKRKNELDELRLKKMEEEREKKRDKNRLMFVIEQAKWFGKQMKEDLYVVNTPLSKDDHNKYDDQSKEEEKEELDAEKEEGEEEKDSELISDSVVFGSLDIGNDETIDFNNSMNVRQIARLRAQKAHQRTQDRLIQWELHSNNNNTNKRGKKKGKLITDSSYTITVDSSSTSTSSS</sequence>
<feature type="coiled-coil region" evidence="1">
    <location>
        <begin position="250"/>
        <end position="286"/>
    </location>
</feature>
<dbReference type="InterPro" id="IPR020838">
    <property type="entry name" value="DBINO"/>
</dbReference>
<protein>
    <submittedName>
        <fullName evidence="4">Chromatin-remodeling ATPase INO80</fullName>
    </submittedName>
</protein>
<evidence type="ECO:0000256" key="2">
    <source>
        <dbReference type="SAM" id="MobiDB-lite"/>
    </source>
</evidence>
<feature type="compositionally biased region" description="Basic and acidic residues" evidence="2">
    <location>
        <begin position="313"/>
        <end position="327"/>
    </location>
</feature>
<keyword evidence="1" id="KW-0175">Coiled coil</keyword>
<gene>
    <name evidence="4" type="ORF">ADUPG1_006847</name>
</gene>
<organism evidence="4 5">
    <name type="scientific">Aduncisulcus paluster</name>
    <dbReference type="NCBI Taxonomy" id="2918883"/>
    <lineage>
        <taxon>Eukaryota</taxon>
        <taxon>Metamonada</taxon>
        <taxon>Carpediemonas-like organisms</taxon>
        <taxon>Aduncisulcus</taxon>
    </lineage>
</organism>
<dbReference type="Proteomes" id="UP001057375">
    <property type="component" value="Unassembled WGS sequence"/>
</dbReference>
<keyword evidence="5" id="KW-1185">Reference proteome</keyword>
<feature type="non-terminal residue" evidence="4">
    <location>
        <position position="434"/>
    </location>
</feature>
<feature type="domain" description="DBINO" evidence="3">
    <location>
        <begin position="221"/>
        <end position="298"/>
    </location>
</feature>